<evidence type="ECO:0000259" key="8">
    <source>
        <dbReference type="PROSITE" id="PS50011"/>
    </source>
</evidence>
<evidence type="ECO:0000313" key="10">
    <source>
        <dbReference type="Proteomes" id="UP000092600"/>
    </source>
</evidence>
<dbReference type="EMBL" id="LSRQ01007910">
    <property type="protein sequence ID" value="OAY64408.1"/>
    <property type="molecule type" value="Genomic_DNA"/>
</dbReference>
<evidence type="ECO:0000313" key="9">
    <source>
        <dbReference type="EMBL" id="OAY64408.1"/>
    </source>
</evidence>
<evidence type="ECO:0000256" key="6">
    <source>
        <dbReference type="ARBA" id="ARBA00023136"/>
    </source>
</evidence>
<evidence type="ECO:0000256" key="5">
    <source>
        <dbReference type="ARBA" id="ARBA00022989"/>
    </source>
</evidence>
<dbReference type="InterPro" id="IPR011009">
    <property type="entry name" value="Kinase-like_dom_sf"/>
</dbReference>
<dbReference type="Gene3D" id="1.10.510.10">
    <property type="entry name" value="Transferase(Phosphotransferase) domain 1"/>
    <property type="match status" value="1"/>
</dbReference>
<gene>
    <name evidence="9" type="ORF">ACMD2_12951</name>
</gene>
<keyword evidence="6" id="KW-0472">Membrane</keyword>
<dbReference type="GO" id="GO:0016020">
    <property type="term" value="C:membrane"/>
    <property type="evidence" value="ECO:0007669"/>
    <property type="project" value="UniProtKB-SubCell"/>
</dbReference>
<evidence type="ECO:0000256" key="2">
    <source>
        <dbReference type="ARBA" id="ARBA00022527"/>
    </source>
</evidence>
<sequence>MLGTRGTAGYIAPEVFSRSYGAVSSKSDVYSYRMVVLEMVGGLSNIEARVKNTSELYFPYWIYIQKELRRKHTKICY</sequence>
<dbReference type="InterPro" id="IPR000719">
    <property type="entry name" value="Prot_kinase_dom"/>
</dbReference>
<keyword evidence="9" id="KW-0675">Receptor</keyword>
<feature type="domain" description="Protein kinase" evidence="8">
    <location>
        <begin position="1"/>
        <end position="77"/>
    </location>
</feature>
<dbReference type="InterPro" id="IPR045874">
    <property type="entry name" value="LRK10/LRL21-25-like"/>
</dbReference>
<dbReference type="STRING" id="4615.A0A199UI43"/>
<name>A0A199UI43_ANACO</name>
<keyword evidence="2" id="KW-0723">Serine/threonine-protein kinase</keyword>
<evidence type="ECO:0000256" key="7">
    <source>
        <dbReference type="ARBA" id="ARBA00023180"/>
    </source>
</evidence>
<proteinExistence type="predicted"/>
<evidence type="ECO:0000256" key="4">
    <source>
        <dbReference type="ARBA" id="ARBA00022729"/>
    </source>
</evidence>
<dbReference type="GO" id="GO:0005524">
    <property type="term" value="F:ATP binding"/>
    <property type="evidence" value="ECO:0007669"/>
    <property type="project" value="InterPro"/>
</dbReference>
<dbReference type="SUPFAM" id="SSF56112">
    <property type="entry name" value="Protein kinase-like (PK-like)"/>
    <property type="match status" value="1"/>
</dbReference>
<dbReference type="GO" id="GO:0004674">
    <property type="term" value="F:protein serine/threonine kinase activity"/>
    <property type="evidence" value="ECO:0007669"/>
    <property type="project" value="UniProtKB-KW"/>
</dbReference>
<dbReference type="AlphaFoldDB" id="A0A199UI43"/>
<comment type="caution">
    <text evidence="9">The sequence shown here is derived from an EMBL/GenBank/DDBJ whole genome shotgun (WGS) entry which is preliminary data.</text>
</comment>
<protein>
    <submittedName>
        <fullName evidence="9">Putative receptor-like protein kinase</fullName>
    </submittedName>
</protein>
<reference evidence="9 10" key="1">
    <citation type="journal article" date="2016" name="DNA Res.">
        <title>The draft genome of MD-2 pineapple using hybrid error correction of long reads.</title>
        <authorList>
            <person name="Redwan R.M."/>
            <person name="Saidin A."/>
            <person name="Kumar S.V."/>
        </authorList>
    </citation>
    <scope>NUCLEOTIDE SEQUENCE [LARGE SCALE GENOMIC DNA]</scope>
    <source>
        <strain evidence="10">cv. MD2</strain>
        <tissue evidence="9">Leaf</tissue>
    </source>
</reference>
<dbReference type="PANTHER" id="PTHR27009">
    <property type="entry name" value="RUST RESISTANCE KINASE LR10-RELATED"/>
    <property type="match status" value="1"/>
</dbReference>
<dbReference type="PROSITE" id="PS50011">
    <property type="entry name" value="PROTEIN_KINASE_DOM"/>
    <property type="match status" value="1"/>
</dbReference>
<comment type="subcellular location">
    <subcellularLocation>
        <location evidence="1">Membrane</location>
        <topology evidence="1">Single-pass type I membrane protein</topology>
    </subcellularLocation>
</comment>
<accession>A0A199UI43</accession>
<keyword evidence="7" id="KW-0325">Glycoprotein</keyword>
<dbReference type="Proteomes" id="UP000092600">
    <property type="component" value="Unassembled WGS sequence"/>
</dbReference>
<keyword evidence="3" id="KW-0812">Transmembrane</keyword>
<evidence type="ECO:0000256" key="1">
    <source>
        <dbReference type="ARBA" id="ARBA00004479"/>
    </source>
</evidence>
<keyword evidence="9" id="KW-0808">Transferase</keyword>
<keyword evidence="4" id="KW-0732">Signal</keyword>
<organism evidence="9 10">
    <name type="scientific">Ananas comosus</name>
    <name type="common">Pineapple</name>
    <name type="synonym">Ananas ananas</name>
    <dbReference type="NCBI Taxonomy" id="4615"/>
    <lineage>
        <taxon>Eukaryota</taxon>
        <taxon>Viridiplantae</taxon>
        <taxon>Streptophyta</taxon>
        <taxon>Embryophyta</taxon>
        <taxon>Tracheophyta</taxon>
        <taxon>Spermatophyta</taxon>
        <taxon>Magnoliopsida</taxon>
        <taxon>Liliopsida</taxon>
        <taxon>Poales</taxon>
        <taxon>Bromeliaceae</taxon>
        <taxon>Bromelioideae</taxon>
        <taxon>Ananas</taxon>
    </lineage>
</organism>
<keyword evidence="9" id="KW-0418">Kinase</keyword>
<keyword evidence="5" id="KW-1133">Transmembrane helix</keyword>
<evidence type="ECO:0000256" key="3">
    <source>
        <dbReference type="ARBA" id="ARBA00022692"/>
    </source>
</evidence>